<evidence type="ECO:0000256" key="1">
    <source>
        <dbReference type="SAM" id="Phobius"/>
    </source>
</evidence>
<evidence type="ECO:0000313" key="2">
    <source>
        <dbReference type="EMBL" id="KNC26573.1"/>
    </source>
</evidence>
<feature type="transmembrane region" description="Helical" evidence="1">
    <location>
        <begin position="6"/>
        <end position="24"/>
    </location>
</feature>
<dbReference type="Proteomes" id="UP000037069">
    <property type="component" value="Unassembled WGS sequence"/>
</dbReference>
<evidence type="ECO:0000313" key="3">
    <source>
        <dbReference type="Proteomes" id="UP000037069"/>
    </source>
</evidence>
<dbReference type="OrthoDB" id="8037613at2759"/>
<keyword evidence="1" id="KW-0472">Membrane</keyword>
<proteinExistence type="predicted"/>
<accession>A0A0L0C2J2</accession>
<dbReference type="AlphaFoldDB" id="A0A0L0C2J2"/>
<sequence>MNPTLWVLVAIKIFIIFWLIYYIFERRKRKASVDSLVVTEQGMVTAYAGAPVTQIPKEYNAYNQQQLYPPASANTIPNIYPSIGIVDVQSNMAPAK</sequence>
<organism evidence="2 3">
    <name type="scientific">Lucilia cuprina</name>
    <name type="common">Green bottle fly</name>
    <name type="synonym">Australian sheep blowfly</name>
    <dbReference type="NCBI Taxonomy" id="7375"/>
    <lineage>
        <taxon>Eukaryota</taxon>
        <taxon>Metazoa</taxon>
        <taxon>Ecdysozoa</taxon>
        <taxon>Arthropoda</taxon>
        <taxon>Hexapoda</taxon>
        <taxon>Insecta</taxon>
        <taxon>Pterygota</taxon>
        <taxon>Neoptera</taxon>
        <taxon>Endopterygota</taxon>
        <taxon>Diptera</taxon>
        <taxon>Brachycera</taxon>
        <taxon>Muscomorpha</taxon>
        <taxon>Oestroidea</taxon>
        <taxon>Calliphoridae</taxon>
        <taxon>Luciliinae</taxon>
        <taxon>Lucilia</taxon>
    </lineage>
</organism>
<reference evidence="2 3" key="1">
    <citation type="journal article" date="2015" name="Nat. Commun.">
        <title>Lucilia cuprina genome unlocks parasitic fly biology to underpin future interventions.</title>
        <authorList>
            <person name="Anstead C.A."/>
            <person name="Korhonen P.K."/>
            <person name="Young N.D."/>
            <person name="Hall R.S."/>
            <person name="Jex A.R."/>
            <person name="Murali S.C."/>
            <person name="Hughes D.S."/>
            <person name="Lee S.F."/>
            <person name="Perry T."/>
            <person name="Stroehlein A.J."/>
            <person name="Ansell B.R."/>
            <person name="Breugelmans B."/>
            <person name="Hofmann A."/>
            <person name="Qu J."/>
            <person name="Dugan S."/>
            <person name="Lee S.L."/>
            <person name="Chao H."/>
            <person name="Dinh H."/>
            <person name="Han Y."/>
            <person name="Doddapaneni H.V."/>
            <person name="Worley K.C."/>
            <person name="Muzny D.M."/>
            <person name="Ioannidis P."/>
            <person name="Waterhouse R.M."/>
            <person name="Zdobnov E.M."/>
            <person name="James P.J."/>
            <person name="Bagnall N.H."/>
            <person name="Kotze A.C."/>
            <person name="Gibbs R.A."/>
            <person name="Richards S."/>
            <person name="Batterham P."/>
            <person name="Gasser R.B."/>
        </authorList>
    </citation>
    <scope>NUCLEOTIDE SEQUENCE [LARGE SCALE GENOMIC DNA]</scope>
    <source>
        <strain evidence="2 3">LS</strain>
        <tissue evidence="2">Full body</tissue>
    </source>
</reference>
<keyword evidence="1" id="KW-0812">Transmembrane</keyword>
<dbReference type="EMBL" id="JRES01000975">
    <property type="protein sequence ID" value="KNC26573.1"/>
    <property type="molecule type" value="Genomic_DNA"/>
</dbReference>
<name>A0A0L0C2J2_LUCCU</name>
<gene>
    <name evidence="2" type="ORF">FF38_10000</name>
</gene>
<keyword evidence="3" id="KW-1185">Reference proteome</keyword>
<keyword evidence="1" id="KW-1133">Transmembrane helix</keyword>
<protein>
    <submittedName>
        <fullName evidence="2">Uncharacterized protein</fullName>
    </submittedName>
</protein>
<comment type="caution">
    <text evidence="2">The sequence shown here is derived from an EMBL/GenBank/DDBJ whole genome shotgun (WGS) entry which is preliminary data.</text>
</comment>